<evidence type="ECO:0000256" key="1">
    <source>
        <dbReference type="SAM" id="MobiDB-lite"/>
    </source>
</evidence>
<reference evidence="2 4" key="1">
    <citation type="submission" date="2016-06" db="EMBL/GenBank/DDBJ databases">
        <authorList>
            <person name="Kjaerup R.B."/>
            <person name="Dalgaard T.S."/>
            <person name="Juul-Madsen H.R."/>
        </authorList>
    </citation>
    <scope>NUCLEOTIDE SEQUENCE [LARGE SCALE GENOMIC DNA]</scope>
    <source>
        <strain evidence="2">Orrdi1</strain>
    </source>
</reference>
<keyword evidence="4" id="KW-1185">Reference proteome</keyword>
<dbReference type="AlphaFoldDB" id="A0A1C3K3S7"/>
<dbReference type="KEGG" id="odi:ODI_R1067"/>
<dbReference type="EMBL" id="LT907988">
    <property type="protein sequence ID" value="SOE47829.1"/>
    <property type="molecule type" value="Genomic_DNA"/>
</dbReference>
<dbReference type="EMBL" id="FLRC01000026">
    <property type="protein sequence ID" value="SBT26104.1"/>
    <property type="molecule type" value="Genomic_DNA"/>
</dbReference>
<dbReference type="RefSeq" id="WP_067755276.1">
    <property type="nucleotide sequence ID" value="NZ_LT907988.1"/>
</dbReference>
<sequence>MQTHARPSPRRETGSPGTPDVDEAQDWRDALDALLAAWGPEQGPPRARAVLDALLAHASSRGVDWHPAGQAPDSRASGQVASGAGDAAPAQDKDGKEVADLSAWLPLASN</sequence>
<feature type="region of interest" description="Disordered" evidence="1">
    <location>
        <begin position="63"/>
        <end position="110"/>
    </location>
</feature>
<reference evidence="3 4" key="2">
    <citation type="submission" date="2017-08" db="EMBL/GenBank/DDBJ databases">
        <authorList>
            <person name="de Groot N.N."/>
        </authorList>
    </citation>
    <scope>NUCLEOTIDE SEQUENCE [LARGE SCALE GENOMIC DNA]</scope>
    <source>
        <strain evidence="3">Orrdi1</strain>
    </source>
</reference>
<accession>A0A1C3K3S7</accession>
<evidence type="ECO:0000313" key="2">
    <source>
        <dbReference type="EMBL" id="SBT26104.1"/>
    </source>
</evidence>
<protein>
    <submittedName>
        <fullName evidence="2">Uncharacterized protein</fullName>
    </submittedName>
</protein>
<name>A0A1C3K3S7_9BURK</name>
<dbReference type="Proteomes" id="UP000078558">
    <property type="component" value="Chromosome I"/>
</dbReference>
<evidence type="ECO:0000313" key="4">
    <source>
        <dbReference type="Proteomes" id="UP000078558"/>
    </source>
</evidence>
<proteinExistence type="predicted"/>
<gene>
    <name evidence="2" type="ORF">ODI_00024</name>
    <name evidence="3" type="ORF">ODI_R1067</name>
</gene>
<evidence type="ECO:0000313" key="3">
    <source>
        <dbReference type="EMBL" id="SOE47829.1"/>
    </source>
</evidence>
<organism evidence="2 4">
    <name type="scientific">Orrella dioscoreae</name>
    <dbReference type="NCBI Taxonomy" id="1851544"/>
    <lineage>
        <taxon>Bacteria</taxon>
        <taxon>Pseudomonadati</taxon>
        <taxon>Pseudomonadota</taxon>
        <taxon>Betaproteobacteria</taxon>
        <taxon>Burkholderiales</taxon>
        <taxon>Alcaligenaceae</taxon>
        <taxon>Orrella</taxon>
    </lineage>
</organism>
<feature type="region of interest" description="Disordered" evidence="1">
    <location>
        <begin position="1"/>
        <end position="23"/>
    </location>
</feature>